<evidence type="ECO:0000259" key="3">
    <source>
        <dbReference type="PROSITE" id="PS50086"/>
    </source>
</evidence>
<dbReference type="Gene3D" id="1.10.472.80">
    <property type="entry name" value="Ypt/Rab-GAP domain of gyp1p, domain 3"/>
    <property type="match status" value="1"/>
</dbReference>
<dbReference type="InterPro" id="IPR011992">
    <property type="entry name" value="EF-hand-dom_pair"/>
</dbReference>
<dbReference type="GO" id="GO:0031267">
    <property type="term" value="F:small GTPase binding"/>
    <property type="evidence" value="ECO:0007669"/>
    <property type="project" value="TreeGrafter"/>
</dbReference>
<dbReference type="InterPro" id="IPR035969">
    <property type="entry name" value="Rab-GAP_TBC_sf"/>
</dbReference>
<dbReference type="Gene3D" id="1.10.238.10">
    <property type="entry name" value="EF-hand"/>
    <property type="match status" value="1"/>
</dbReference>
<dbReference type="Pfam" id="PF02893">
    <property type="entry name" value="GRAM"/>
    <property type="match status" value="1"/>
</dbReference>
<dbReference type="STRING" id="1051890.A0A3N4LCT6"/>
<dbReference type="PROSITE" id="PS50086">
    <property type="entry name" value="TBC_RABGAP"/>
    <property type="match status" value="1"/>
</dbReference>
<dbReference type="FunFam" id="1.10.8.270:FF:000015">
    <property type="entry name" value="GTPase activating protein (Gyp2)"/>
    <property type="match status" value="1"/>
</dbReference>
<evidence type="ECO:0000256" key="2">
    <source>
        <dbReference type="SAM" id="MobiDB-lite"/>
    </source>
</evidence>
<dbReference type="InterPro" id="IPR004182">
    <property type="entry name" value="GRAM"/>
</dbReference>
<dbReference type="SUPFAM" id="SSF47473">
    <property type="entry name" value="EF-hand"/>
    <property type="match status" value="1"/>
</dbReference>
<reference evidence="4 5" key="1">
    <citation type="journal article" date="2018" name="Nat. Ecol. Evol.">
        <title>Pezizomycetes genomes reveal the molecular basis of ectomycorrhizal truffle lifestyle.</title>
        <authorList>
            <person name="Murat C."/>
            <person name="Payen T."/>
            <person name="Noel B."/>
            <person name="Kuo A."/>
            <person name="Morin E."/>
            <person name="Chen J."/>
            <person name="Kohler A."/>
            <person name="Krizsan K."/>
            <person name="Balestrini R."/>
            <person name="Da Silva C."/>
            <person name="Montanini B."/>
            <person name="Hainaut M."/>
            <person name="Levati E."/>
            <person name="Barry K.W."/>
            <person name="Belfiori B."/>
            <person name="Cichocki N."/>
            <person name="Clum A."/>
            <person name="Dockter R.B."/>
            <person name="Fauchery L."/>
            <person name="Guy J."/>
            <person name="Iotti M."/>
            <person name="Le Tacon F."/>
            <person name="Lindquist E.A."/>
            <person name="Lipzen A."/>
            <person name="Malagnac F."/>
            <person name="Mello A."/>
            <person name="Molinier V."/>
            <person name="Miyauchi S."/>
            <person name="Poulain J."/>
            <person name="Riccioni C."/>
            <person name="Rubini A."/>
            <person name="Sitrit Y."/>
            <person name="Splivallo R."/>
            <person name="Traeger S."/>
            <person name="Wang M."/>
            <person name="Zifcakova L."/>
            <person name="Wipf D."/>
            <person name="Zambonelli A."/>
            <person name="Paolocci F."/>
            <person name="Nowrousian M."/>
            <person name="Ottonello S."/>
            <person name="Baldrian P."/>
            <person name="Spatafora J.W."/>
            <person name="Henrissat B."/>
            <person name="Nagy L.G."/>
            <person name="Aury J.M."/>
            <person name="Wincker P."/>
            <person name="Grigoriev I.V."/>
            <person name="Bonfante P."/>
            <person name="Martin F.M."/>
        </authorList>
    </citation>
    <scope>NUCLEOTIDE SEQUENCE [LARGE SCALE GENOMIC DNA]</scope>
    <source>
        <strain evidence="4 5">ATCC MYA-4762</strain>
    </source>
</reference>
<dbReference type="FunCoup" id="A0A3N4LCT6">
    <property type="interactions" value="10"/>
</dbReference>
<gene>
    <name evidence="4" type="ORF">L211DRAFT_792099</name>
</gene>
<feature type="compositionally biased region" description="Basic and acidic residues" evidence="2">
    <location>
        <begin position="801"/>
        <end position="842"/>
    </location>
</feature>
<name>A0A3N4LCT6_9PEZI</name>
<dbReference type="Gene3D" id="1.10.8.270">
    <property type="entry name" value="putative rabgap domain of human tbc1 domain family member 14 like domains"/>
    <property type="match status" value="1"/>
</dbReference>
<dbReference type="InterPro" id="IPR000195">
    <property type="entry name" value="Rab-GAP-TBC_dom"/>
</dbReference>
<dbReference type="InterPro" id="IPR011993">
    <property type="entry name" value="PH-like_dom_sf"/>
</dbReference>
<keyword evidence="1" id="KW-0343">GTPase activation</keyword>
<protein>
    <submittedName>
        <fullName evidence="4">TBC-domain-containing protein</fullName>
    </submittedName>
</protein>
<dbReference type="AlphaFoldDB" id="A0A3N4LCT6"/>
<sequence length="1127" mass="125115">MFTGTLSNLLQKAQSFITEPTTPTSSSSSKPTKASLFREQFRLPDSENPIQDISCELSLPTGEHYSGKLHLSEAFLCFSTNVISPSSGWSNLTGSSGCGFVLPLCAIRRVERLHSRSYMFALAVTTWHNDLRLTLQFGGNRTCCERFCDALKRGLRGQMGEIKNLRLLVEGCYSEYLLGGPLGTGGKRQPPDAGLGMVFKYPGDARKLRDRSKMRLWVEYLKDNGRNATIIRQPTFHKLIRVGLPNRLRGEIWELTSGSLYLRLFNPTLYTDTLREFEGRHSLSLDEIEKDLNRSLPEYAGFQSEEGIGRLRRVLGAYSWRNEEVGYCQAMNIVTAALLIYMSEAQAFFLLSTLCDRLLPGYYSQTMYGTLLDQRVFESLVEKTMPILWDHLVKSDVQLSVVSLPWFLSLYINSMPLVFAFRVLDVFFLEGPKVLFQVGLAILRINGEELLDAQDDGAFISVLKHYFSTLDESAHPNSDNEKFRAVTRFQELIVVAFKEFSGITQNTIAEQRAKHKDAVLASIESFAKRTQLRNLGPESKRLNPSDLGSAYDRFYKVLYEKQERMEAIHAEEAAAERVARNRKASTGGANAAAAAAAAAARQEKNRVGYGPSPTLMDYDGFRELLAGICEWAVADVADVTAHQQQQHQEGSYITSQLAGAATYYLGAGALMSPWGNGPEPADHHFMQRLFRRWDTDMKNGLSLQNVVAGLAGVKGTRDIMSSISYFFELYDDDGDGKVDREGILRISEALLFVTRKPSLFLPEDEAGETGVRGKDPMKGWGDERILNSVSEFIRRCFEYADPDHPENRDRRKQEAEEEERRRKEDEERRRKEDEEQNEKDLLDLSDISDSEPEQAPESEEEDLIVASRPASPDPLGVIPTRPLTKPPSSLKKLRPTSYHPPRTSSRHPPPSLSANLALDPANPLHMTLPTFRMVILADELLERFFESGFAESFVLLDTGNPSSSIYLHPNTPSHYQTAPLAAHGGMGMASVLNGPAAVAGAAKGLRGVLDNIVNDGMRVAAEVKRRMDELDANARASGARAGEKGGEEEDGEEDEDAGVVEGRDRELLSGAEAEVGSVRSGISGRGLGGLEEEEQAEGEGVVKVRRVMREGSSRGVVEFEGGVPEGL</sequence>
<dbReference type="Pfam" id="PF00566">
    <property type="entry name" value="RabGAP-TBC"/>
    <property type="match status" value="1"/>
</dbReference>
<keyword evidence="5" id="KW-1185">Reference proteome</keyword>
<dbReference type="SMART" id="SM00164">
    <property type="entry name" value="TBC"/>
    <property type="match status" value="1"/>
</dbReference>
<dbReference type="FunFam" id="1.10.472.80:FF:000021">
    <property type="entry name" value="GTPase activating protein (Gyp2)"/>
    <property type="match status" value="1"/>
</dbReference>
<dbReference type="GO" id="GO:0005096">
    <property type="term" value="F:GTPase activator activity"/>
    <property type="evidence" value="ECO:0007669"/>
    <property type="project" value="UniProtKB-KW"/>
</dbReference>
<evidence type="ECO:0000256" key="1">
    <source>
        <dbReference type="ARBA" id="ARBA00022468"/>
    </source>
</evidence>
<evidence type="ECO:0000313" key="5">
    <source>
        <dbReference type="Proteomes" id="UP000267821"/>
    </source>
</evidence>
<dbReference type="EMBL" id="ML121570">
    <property type="protein sequence ID" value="RPB20506.1"/>
    <property type="molecule type" value="Genomic_DNA"/>
</dbReference>
<organism evidence="4 5">
    <name type="scientific">Terfezia boudieri ATCC MYA-4762</name>
    <dbReference type="NCBI Taxonomy" id="1051890"/>
    <lineage>
        <taxon>Eukaryota</taxon>
        <taxon>Fungi</taxon>
        <taxon>Dikarya</taxon>
        <taxon>Ascomycota</taxon>
        <taxon>Pezizomycotina</taxon>
        <taxon>Pezizomycetes</taxon>
        <taxon>Pezizales</taxon>
        <taxon>Pezizaceae</taxon>
        <taxon>Terfezia</taxon>
    </lineage>
</organism>
<feature type="region of interest" description="Disordered" evidence="2">
    <location>
        <begin position="801"/>
        <end position="916"/>
    </location>
</feature>
<accession>A0A3N4LCT6</accession>
<dbReference type="Proteomes" id="UP000267821">
    <property type="component" value="Unassembled WGS sequence"/>
</dbReference>
<dbReference type="SUPFAM" id="SSF47923">
    <property type="entry name" value="Ypt/Rab-GAP domain of gyp1p"/>
    <property type="match status" value="2"/>
</dbReference>
<feature type="domain" description="Rab-GAP TBC" evidence="3">
    <location>
        <begin position="243"/>
        <end position="431"/>
    </location>
</feature>
<dbReference type="Gene3D" id="2.30.29.30">
    <property type="entry name" value="Pleckstrin-homology domain (PH domain)/Phosphotyrosine-binding domain (PTB)"/>
    <property type="match status" value="1"/>
</dbReference>
<dbReference type="SMART" id="SM00568">
    <property type="entry name" value="GRAM"/>
    <property type="match status" value="1"/>
</dbReference>
<feature type="compositionally biased region" description="Acidic residues" evidence="2">
    <location>
        <begin position="1046"/>
        <end position="1058"/>
    </location>
</feature>
<dbReference type="InParanoid" id="A0A3N4LCT6"/>
<dbReference type="PANTHER" id="PTHR47219">
    <property type="entry name" value="RAB GTPASE-ACTIVATING PROTEIN 1-LIKE"/>
    <property type="match status" value="1"/>
</dbReference>
<dbReference type="OrthoDB" id="17687at2759"/>
<feature type="region of interest" description="Disordered" evidence="2">
    <location>
        <begin position="1032"/>
        <end position="1099"/>
    </location>
</feature>
<evidence type="ECO:0000313" key="4">
    <source>
        <dbReference type="EMBL" id="RPB20506.1"/>
    </source>
</evidence>
<dbReference type="PANTHER" id="PTHR47219:SF20">
    <property type="entry name" value="TBC1 DOMAIN FAMILY MEMBER 2B"/>
    <property type="match status" value="1"/>
</dbReference>
<proteinExistence type="predicted"/>
<feature type="compositionally biased region" description="Acidic residues" evidence="2">
    <location>
        <begin position="846"/>
        <end position="863"/>
    </location>
</feature>
<dbReference type="InterPro" id="IPR050302">
    <property type="entry name" value="Rab_GAP_TBC_domain"/>
</dbReference>